<dbReference type="EMBL" id="NIPO01000001">
    <property type="protein sequence ID" value="PJR05006.1"/>
    <property type="molecule type" value="Genomic_DNA"/>
</dbReference>
<evidence type="ECO:0008006" key="3">
    <source>
        <dbReference type="Google" id="ProtNLM"/>
    </source>
</evidence>
<comment type="caution">
    <text evidence="1">The sequence shown here is derived from an EMBL/GenBank/DDBJ whole genome shotgun (WGS) entry which is preliminary data.</text>
</comment>
<organism evidence="1 2">
    <name type="scientific">Avrilella dinanensis</name>
    <dbReference type="NCBI Taxonomy" id="2008672"/>
    <lineage>
        <taxon>Bacteria</taxon>
        <taxon>Pseudomonadati</taxon>
        <taxon>Bacteroidota</taxon>
        <taxon>Flavobacteriia</taxon>
        <taxon>Flavobacteriales</taxon>
        <taxon>Flavobacteriaceae</taxon>
        <taxon>Avrilella</taxon>
    </lineage>
</organism>
<reference evidence="1 2" key="1">
    <citation type="submission" date="2017-06" db="EMBL/GenBank/DDBJ databases">
        <title>Description of Avrilella dinanensis gen. nov. sp. nov.</title>
        <authorList>
            <person name="Leyer C."/>
            <person name="Sassi M."/>
            <person name="Minet J."/>
            <person name="Kayal S."/>
            <person name="Cattoir V."/>
        </authorList>
    </citation>
    <scope>NUCLEOTIDE SEQUENCE [LARGE SCALE GENOMIC DNA]</scope>
    <source>
        <strain evidence="1 2">UR159</strain>
    </source>
</reference>
<dbReference type="OrthoDB" id="1201186at2"/>
<accession>A0A2M9R829</accession>
<name>A0A2M9R829_9FLAO</name>
<dbReference type="PROSITE" id="PS51257">
    <property type="entry name" value="PROKAR_LIPOPROTEIN"/>
    <property type="match status" value="1"/>
</dbReference>
<sequence>MKKIFAYLFVIVLFSCSKDDWEYYNPYLPDYAVNYHVNLDLPQFHQLQYGAAAVYIGGDGIGINGIILVNTGVGFVAYDATCSNHHIENCSILSLNGLEATCNCEHALTYLLIGGNVVPDSENSDEKYYPLKPYRVIQNGNVLVITN</sequence>
<keyword evidence="2" id="KW-1185">Reference proteome</keyword>
<evidence type="ECO:0000313" key="2">
    <source>
        <dbReference type="Proteomes" id="UP000231960"/>
    </source>
</evidence>
<proteinExistence type="predicted"/>
<protein>
    <recommendedName>
        <fullName evidence="3">Rieske domain-containing protein</fullName>
    </recommendedName>
</protein>
<dbReference type="Proteomes" id="UP000231960">
    <property type="component" value="Unassembled WGS sequence"/>
</dbReference>
<dbReference type="AlphaFoldDB" id="A0A2M9R829"/>
<evidence type="ECO:0000313" key="1">
    <source>
        <dbReference type="EMBL" id="PJR05006.1"/>
    </source>
</evidence>
<gene>
    <name evidence="1" type="ORF">CDL10_10950</name>
</gene>
<dbReference type="RefSeq" id="WP_100678565.1">
    <property type="nucleotide sequence ID" value="NZ_NIPO01000001.1"/>
</dbReference>